<keyword evidence="4" id="KW-0677">Repeat</keyword>
<feature type="domain" description="Calponin-homology (CH)" evidence="8">
    <location>
        <begin position="22"/>
        <end position="59"/>
    </location>
</feature>
<keyword evidence="7" id="KW-0206">Cytoskeleton</keyword>
<keyword evidence="10" id="KW-1185">Reference proteome</keyword>
<dbReference type="InterPro" id="IPR028433">
    <property type="entry name" value="Parvin"/>
</dbReference>
<comment type="similarity">
    <text evidence="2">Belongs to the parvin family.</text>
</comment>
<reference evidence="9 10" key="1">
    <citation type="submission" date="2015-09" db="EMBL/GenBank/DDBJ databases">
        <title>Draft genome of the parasitic nematode Teladorsagia circumcincta isolate WARC Sus (inbred).</title>
        <authorList>
            <person name="Mitreva M."/>
        </authorList>
    </citation>
    <scope>NUCLEOTIDE SEQUENCE [LARGE SCALE GENOMIC DNA]</scope>
    <source>
        <strain evidence="9 10">S</strain>
    </source>
</reference>
<evidence type="ECO:0000256" key="5">
    <source>
        <dbReference type="ARBA" id="ARBA00022889"/>
    </source>
</evidence>
<protein>
    <recommendedName>
        <fullName evidence="8">Calponin-homology (CH) domain-containing protein</fullName>
    </recommendedName>
</protein>
<name>A0A2G9T833_TELCI</name>
<evidence type="ECO:0000256" key="2">
    <source>
        <dbReference type="ARBA" id="ARBA00005666"/>
    </source>
</evidence>
<dbReference type="GO" id="GO:0071963">
    <property type="term" value="P:establishment or maintenance of cell polarity regulating cell shape"/>
    <property type="evidence" value="ECO:0007669"/>
    <property type="project" value="TreeGrafter"/>
</dbReference>
<sequence length="62" mass="7452">EMRRYLTKESSEDPKLRELISLLIYWINEELADLRIVVRNLQEDLYDGQVLQMLMEKLAGIR</sequence>
<dbReference type="Gene3D" id="1.10.418.10">
    <property type="entry name" value="Calponin-like domain"/>
    <property type="match status" value="1"/>
</dbReference>
<dbReference type="EMBL" id="KZ401338">
    <property type="protein sequence ID" value="PIO54121.1"/>
    <property type="molecule type" value="Genomic_DNA"/>
</dbReference>
<gene>
    <name evidence="9" type="ORF">TELCIR_24523</name>
</gene>
<dbReference type="GO" id="GO:0030031">
    <property type="term" value="P:cell projection assembly"/>
    <property type="evidence" value="ECO:0007669"/>
    <property type="project" value="TreeGrafter"/>
</dbReference>
<evidence type="ECO:0000313" key="10">
    <source>
        <dbReference type="Proteomes" id="UP000230423"/>
    </source>
</evidence>
<dbReference type="SUPFAM" id="SSF47576">
    <property type="entry name" value="Calponin-homology domain, CH-domain"/>
    <property type="match status" value="1"/>
</dbReference>
<dbReference type="AlphaFoldDB" id="A0A2G9T833"/>
<dbReference type="Proteomes" id="UP000230423">
    <property type="component" value="Unassembled WGS sequence"/>
</dbReference>
<comment type="subcellular location">
    <subcellularLocation>
        <location evidence="1">Cytoplasm</location>
        <location evidence="1">Cytoskeleton</location>
    </subcellularLocation>
</comment>
<dbReference type="GO" id="GO:0005737">
    <property type="term" value="C:cytoplasm"/>
    <property type="evidence" value="ECO:0007669"/>
    <property type="project" value="TreeGrafter"/>
</dbReference>
<organism evidence="9 10">
    <name type="scientific">Teladorsagia circumcincta</name>
    <name type="common">Brown stomach worm</name>
    <name type="synonym">Ostertagia circumcincta</name>
    <dbReference type="NCBI Taxonomy" id="45464"/>
    <lineage>
        <taxon>Eukaryota</taxon>
        <taxon>Metazoa</taxon>
        <taxon>Ecdysozoa</taxon>
        <taxon>Nematoda</taxon>
        <taxon>Chromadorea</taxon>
        <taxon>Rhabditida</taxon>
        <taxon>Rhabditina</taxon>
        <taxon>Rhabditomorpha</taxon>
        <taxon>Strongyloidea</taxon>
        <taxon>Trichostrongylidae</taxon>
        <taxon>Teladorsagia</taxon>
    </lineage>
</organism>
<feature type="non-terminal residue" evidence="9">
    <location>
        <position position="62"/>
    </location>
</feature>
<evidence type="ECO:0000256" key="7">
    <source>
        <dbReference type="ARBA" id="ARBA00023212"/>
    </source>
</evidence>
<feature type="non-terminal residue" evidence="9">
    <location>
        <position position="1"/>
    </location>
</feature>
<accession>A0A2G9T833</accession>
<dbReference type="InterPro" id="IPR036872">
    <property type="entry name" value="CH_dom_sf"/>
</dbReference>
<evidence type="ECO:0000256" key="6">
    <source>
        <dbReference type="ARBA" id="ARBA00023203"/>
    </source>
</evidence>
<keyword evidence="5" id="KW-0130">Cell adhesion</keyword>
<dbReference type="InterPro" id="IPR001715">
    <property type="entry name" value="CH_dom"/>
</dbReference>
<evidence type="ECO:0000256" key="3">
    <source>
        <dbReference type="ARBA" id="ARBA00022490"/>
    </source>
</evidence>
<keyword evidence="3" id="KW-0963">Cytoplasm</keyword>
<dbReference type="GO" id="GO:0003779">
    <property type="term" value="F:actin binding"/>
    <property type="evidence" value="ECO:0007669"/>
    <property type="project" value="UniProtKB-KW"/>
</dbReference>
<keyword evidence="6" id="KW-0009">Actin-binding</keyword>
<dbReference type="Pfam" id="PF00307">
    <property type="entry name" value="CH"/>
    <property type="match status" value="1"/>
</dbReference>
<dbReference type="GO" id="GO:0034446">
    <property type="term" value="P:substrate adhesion-dependent cell spreading"/>
    <property type="evidence" value="ECO:0007669"/>
    <property type="project" value="TreeGrafter"/>
</dbReference>
<dbReference type="PANTHER" id="PTHR12114">
    <property type="entry name" value="PARVIN"/>
    <property type="match status" value="1"/>
</dbReference>
<dbReference type="PANTHER" id="PTHR12114:SF4">
    <property type="entry name" value="GH23568P"/>
    <property type="match status" value="1"/>
</dbReference>
<proteinExistence type="inferred from homology"/>
<dbReference type="OrthoDB" id="2099265at2759"/>
<dbReference type="GO" id="GO:0030036">
    <property type="term" value="P:actin cytoskeleton organization"/>
    <property type="evidence" value="ECO:0007669"/>
    <property type="project" value="InterPro"/>
</dbReference>
<evidence type="ECO:0000259" key="8">
    <source>
        <dbReference type="Pfam" id="PF00307"/>
    </source>
</evidence>
<evidence type="ECO:0000256" key="4">
    <source>
        <dbReference type="ARBA" id="ARBA00022737"/>
    </source>
</evidence>
<evidence type="ECO:0000256" key="1">
    <source>
        <dbReference type="ARBA" id="ARBA00004245"/>
    </source>
</evidence>
<dbReference type="GO" id="GO:0015629">
    <property type="term" value="C:actin cytoskeleton"/>
    <property type="evidence" value="ECO:0007669"/>
    <property type="project" value="TreeGrafter"/>
</dbReference>
<evidence type="ECO:0000313" key="9">
    <source>
        <dbReference type="EMBL" id="PIO54121.1"/>
    </source>
</evidence>
<dbReference type="GO" id="GO:0005925">
    <property type="term" value="C:focal adhesion"/>
    <property type="evidence" value="ECO:0007669"/>
    <property type="project" value="TreeGrafter"/>
</dbReference>